<dbReference type="PROSITE" id="PS00379">
    <property type="entry name" value="CDP_ALCOHOL_P_TRANSF"/>
    <property type="match status" value="1"/>
</dbReference>
<dbReference type="Proteomes" id="UP000709466">
    <property type="component" value="Unassembled WGS sequence"/>
</dbReference>
<protein>
    <submittedName>
        <fullName evidence="4">CDP-alcohol phosphatidyltransferase family protein</fullName>
    </submittedName>
</protein>
<keyword evidence="1 2" id="KW-0808">Transferase</keyword>
<evidence type="ECO:0000256" key="2">
    <source>
        <dbReference type="RuleBase" id="RU003750"/>
    </source>
</evidence>
<gene>
    <name evidence="4" type="ORF">HCZ30_03005</name>
</gene>
<comment type="similarity">
    <text evidence="2">Belongs to the CDP-alcohol phosphatidyltransferase class-I family.</text>
</comment>
<dbReference type="Pfam" id="PF01066">
    <property type="entry name" value="CDP-OH_P_transf"/>
    <property type="match status" value="1"/>
</dbReference>
<evidence type="ECO:0000256" key="3">
    <source>
        <dbReference type="SAM" id="Phobius"/>
    </source>
</evidence>
<reference evidence="4 5" key="1">
    <citation type="submission" date="2020-03" db="EMBL/GenBank/DDBJ databases">
        <title>Bacterial isolates of synthetic phycosphere.</title>
        <authorList>
            <person name="Fu H."/>
            <person name="Moran M.A."/>
        </authorList>
    </citation>
    <scope>NUCLEOTIDE SEQUENCE [LARGE SCALE GENOMIC DNA]</scope>
    <source>
        <strain evidence="4 5">HF1</strain>
    </source>
</reference>
<feature type="transmembrane region" description="Helical" evidence="3">
    <location>
        <begin position="33"/>
        <end position="60"/>
    </location>
</feature>
<dbReference type="InterPro" id="IPR000462">
    <property type="entry name" value="CDP-OH_P_trans"/>
</dbReference>
<dbReference type="EMBL" id="JAATOP010000002">
    <property type="protein sequence ID" value="NIY71400.1"/>
    <property type="molecule type" value="Genomic_DNA"/>
</dbReference>
<keyword evidence="5" id="KW-1185">Reference proteome</keyword>
<keyword evidence="3" id="KW-1133">Transmembrane helix</keyword>
<name>A0ABX0VU99_9RHOB</name>
<dbReference type="InterPro" id="IPR043130">
    <property type="entry name" value="CDP-OH_PTrfase_TM_dom"/>
</dbReference>
<proteinExistence type="inferred from homology"/>
<comment type="caution">
    <text evidence="4">The sequence shown here is derived from an EMBL/GenBank/DDBJ whole genome shotgun (WGS) entry which is preliminary data.</text>
</comment>
<evidence type="ECO:0000313" key="5">
    <source>
        <dbReference type="Proteomes" id="UP000709466"/>
    </source>
</evidence>
<dbReference type="RefSeq" id="WP_167636293.1">
    <property type="nucleotide sequence ID" value="NZ_JAATOP010000002.1"/>
</dbReference>
<keyword evidence="3" id="KW-0812">Transmembrane</keyword>
<evidence type="ECO:0000256" key="1">
    <source>
        <dbReference type="ARBA" id="ARBA00022679"/>
    </source>
</evidence>
<dbReference type="Gene3D" id="1.20.120.1760">
    <property type="match status" value="1"/>
</dbReference>
<feature type="transmembrane region" description="Helical" evidence="3">
    <location>
        <begin position="108"/>
        <end position="131"/>
    </location>
</feature>
<dbReference type="InterPro" id="IPR048254">
    <property type="entry name" value="CDP_ALCOHOL_P_TRANSF_CS"/>
</dbReference>
<organism evidence="4 5">
    <name type="scientific">Marivivens donghaensis</name>
    <dbReference type="NCBI Taxonomy" id="1699413"/>
    <lineage>
        <taxon>Bacteria</taxon>
        <taxon>Pseudomonadati</taxon>
        <taxon>Pseudomonadota</taxon>
        <taxon>Alphaproteobacteria</taxon>
        <taxon>Rhodobacterales</taxon>
        <taxon>Paracoccaceae</taxon>
        <taxon>Marivivens group</taxon>
        <taxon>Marivivens</taxon>
    </lineage>
</organism>
<sequence length="205" mass="21925">MLDAYARRLIDPPLNRAGRAMASTGITANTVTLLGLCLGLLSAASIVLGYFGVALVVLLLSRIADGLDGAVARATQKSDFGGYLDITCDFLFYGAVPMAFVWHDPSNAAAGAFVLTSFYFNGASFLGYAILAERHDMETEAQGIKSLYYSNGLLEGTETVLFFVLLCLFPSVFPALSWVFGGLCFLTASLRLYGASKLFSDGKDH</sequence>
<evidence type="ECO:0000313" key="4">
    <source>
        <dbReference type="EMBL" id="NIY71400.1"/>
    </source>
</evidence>
<keyword evidence="3" id="KW-0472">Membrane</keyword>
<feature type="transmembrane region" description="Helical" evidence="3">
    <location>
        <begin position="80"/>
        <end position="102"/>
    </location>
</feature>
<accession>A0ABX0VU99</accession>